<feature type="compositionally biased region" description="Basic and acidic residues" evidence="1">
    <location>
        <begin position="16"/>
        <end position="31"/>
    </location>
</feature>
<accession>A0A081NY14</accession>
<protein>
    <submittedName>
        <fullName evidence="2">Uncharacterized protein</fullName>
    </submittedName>
</protein>
<reference evidence="2 3" key="1">
    <citation type="submission" date="2014-06" db="EMBL/GenBank/DDBJ databases">
        <title>Draft genome sequence of Paenibacillus sp. MSt1.</title>
        <authorList>
            <person name="Aw Y.K."/>
            <person name="Ong K.S."/>
            <person name="Gan H.M."/>
            <person name="Lee S.M."/>
        </authorList>
    </citation>
    <scope>NUCLEOTIDE SEQUENCE [LARGE SCALE GENOMIC DNA]</scope>
    <source>
        <strain evidence="2 3">MSt1</strain>
    </source>
</reference>
<sequence>MSKLDGNGRWQSKMTLTEHTEQYEARNELKTSRPTPEEYTMARDYILLPHMLTMVERSIEEIRASTNILKRLYLIAAQTIMNQIHQDMYSLRRELSKRNIKVINDEQIDLVIYYKIICRGYEERFGIVRDVVRSEISVRLTKYLQDVAKFIEQYGK</sequence>
<evidence type="ECO:0000256" key="1">
    <source>
        <dbReference type="SAM" id="MobiDB-lite"/>
    </source>
</evidence>
<dbReference type="eggNOG" id="ENOG5031NDW">
    <property type="taxonomic scope" value="Bacteria"/>
</dbReference>
<dbReference type="Proteomes" id="UP000028123">
    <property type="component" value="Unassembled WGS sequence"/>
</dbReference>
<dbReference type="Pfam" id="PF26325">
    <property type="entry name" value="YhjD"/>
    <property type="match status" value="1"/>
</dbReference>
<evidence type="ECO:0000313" key="2">
    <source>
        <dbReference type="EMBL" id="KEQ23337.1"/>
    </source>
</evidence>
<dbReference type="InterPro" id="IPR058600">
    <property type="entry name" value="YhjD-like"/>
</dbReference>
<evidence type="ECO:0000313" key="3">
    <source>
        <dbReference type="Proteomes" id="UP000028123"/>
    </source>
</evidence>
<dbReference type="AlphaFoldDB" id="A0A081NY14"/>
<keyword evidence="3" id="KW-1185">Reference proteome</keyword>
<gene>
    <name evidence="2" type="ORF">ET33_17050</name>
</gene>
<organism evidence="2 3">
    <name type="scientific">Paenibacillus tyrfis</name>
    <dbReference type="NCBI Taxonomy" id="1501230"/>
    <lineage>
        <taxon>Bacteria</taxon>
        <taxon>Bacillati</taxon>
        <taxon>Bacillota</taxon>
        <taxon>Bacilli</taxon>
        <taxon>Bacillales</taxon>
        <taxon>Paenibacillaceae</taxon>
        <taxon>Paenibacillus</taxon>
    </lineage>
</organism>
<comment type="caution">
    <text evidence="2">The sequence shown here is derived from an EMBL/GenBank/DDBJ whole genome shotgun (WGS) entry which is preliminary data.</text>
</comment>
<dbReference type="OrthoDB" id="2644100at2"/>
<feature type="region of interest" description="Disordered" evidence="1">
    <location>
        <begin position="1"/>
        <end position="34"/>
    </location>
</feature>
<name>A0A081NY14_9BACL</name>
<proteinExistence type="predicted"/>
<dbReference type="EMBL" id="JNVM01000023">
    <property type="protein sequence ID" value="KEQ23337.1"/>
    <property type="molecule type" value="Genomic_DNA"/>
</dbReference>
<dbReference type="RefSeq" id="WP_036688921.1">
    <property type="nucleotide sequence ID" value="NZ_FYEP01000025.1"/>
</dbReference>